<dbReference type="AlphaFoldDB" id="A0A4Z2G6P7"/>
<accession>A0A4Z2G6P7</accession>
<proteinExistence type="predicted"/>
<sequence>MQQPPGAMDAWHPAHQPIVETFKQSNHVGRRRDKTPGRKDARQRARPGNKGPDVFLMDSSQMKSTACQLDIIHPLILQLP</sequence>
<evidence type="ECO:0000256" key="1">
    <source>
        <dbReference type="SAM" id="MobiDB-lite"/>
    </source>
</evidence>
<evidence type="ECO:0000313" key="2">
    <source>
        <dbReference type="EMBL" id="TNN48464.1"/>
    </source>
</evidence>
<comment type="caution">
    <text evidence="2">The sequence shown here is derived from an EMBL/GenBank/DDBJ whole genome shotgun (WGS) entry which is preliminary data.</text>
</comment>
<name>A0A4Z2G6P7_9TELE</name>
<dbReference type="EMBL" id="SRLO01000696">
    <property type="protein sequence ID" value="TNN48464.1"/>
    <property type="molecule type" value="Genomic_DNA"/>
</dbReference>
<dbReference type="Proteomes" id="UP000314294">
    <property type="component" value="Unassembled WGS sequence"/>
</dbReference>
<gene>
    <name evidence="2" type="ORF">EYF80_041338</name>
</gene>
<feature type="region of interest" description="Disordered" evidence="1">
    <location>
        <begin position="1"/>
        <end position="56"/>
    </location>
</feature>
<organism evidence="2 3">
    <name type="scientific">Liparis tanakae</name>
    <name type="common">Tanaka's snailfish</name>
    <dbReference type="NCBI Taxonomy" id="230148"/>
    <lineage>
        <taxon>Eukaryota</taxon>
        <taxon>Metazoa</taxon>
        <taxon>Chordata</taxon>
        <taxon>Craniata</taxon>
        <taxon>Vertebrata</taxon>
        <taxon>Euteleostomi</taxon>
        <taxon>Actinopterygii</taxon>
        <taxon>Neopterygii</taxon>
        <taxon>Teleostei</taxon>
        <taxon>Neoteleostei</taxon>
        <taxon>Acanthomorphata</taxon>
        <taxon>Eupercaria</taxon>
        <taxon>Perciformes</taxon>
        <taxon>Cottioidei</taxon>
        <taxon>Cottales</taxon>
        <taxon>Liparidae</taxon>
        <taxon>Liparis</taxon>
    </lineage>
</organism>
<keyword evidence="3" id="KW-1185">Reference proteome</keyword>
<reference evidence="2 3" key="1">
    <citation type="submission" date="2019-03" db="EMBL/GenBank/DDBJ databases">
        <title>First draft genome of Liparis tanakae, snailfish: a comprehensive survey of snailfish specific genes.</title>
        <authorList>
            <person name="Kim W."/>
            <person name="Song I."/>
            <person name="Jeong J.-H."/>
            <person name="Kim D."/>
            <person name="Kim S."/>
            <person name="Ryu S."/>
            <person name="Song J.Y."/>
            <person name="Lee S.K."/>
        </authorList>
    </citation>
    <scope>NUCLEOTIDE SEQUENCE [LARGE SCALE GENOMIC DNA]</scope>
    <source>
        <tissue evidence="2">Muscle</tissue>
    </source>
</reference>
<feature type="compositionally biased region" description="Basic and acidic residues" evidence="1">
    <location>
        <begin position="34"/>
        <end position="43"/>
    </location>
</feature>
<evidence type="ECO:0000313" key="3">
    <source>
        <dbReference type="Proteomes" id="UP000314294"/>
    </source>
</evidence>
<protein>
    <submittedName>
        <fullName evidence="2">Uncharacterized protein</fullName>
    </submittedName>
</protein>